<keyword evidence="2" id="KW-1185">Reference proteome</keyword>
<organism evidence="1 2">
    <name type="scientific">Camellia lanceoleosa</name>
    <dbReference type="NCBI Taxonomy" id="1840588"/>
    <lineage>
        <taxon>Eukaryota</taxon>
        <taxon>Viridiplantae</taxon>
        <taxon>Streptophyta</taxon>
        <taxon>Embryophyta</taxon>
        <taxon>Tracheophyta</taxon>
        <taxon>Spermatophyta</taxon>
        <taxon>Magnoliopsida</taxon>
        <taxon>eudicotyledons</taxon>
        <taxon>Gunneridae</taxon>
        <taxon>Pentapetalae</taxon>
        <taxon>asterids</taxon>
        <taxon>Ericales</taxon>
        <taxon>Theaceae</taxon>
        <taxon>Camellia</taxon>
    </lineage>
</organism>
<name>A0ACC0IG33_9ERIC</name>
<sequence length="959" mass="105229">MGSRIQVFLLVISVQILLVVAFTNPQDVAAISALNDAWQNTPPSWVGQDPCDNNWEGIQCTNSRVTAITLASMNLTGQLPGDIGSLSELLTLDLSYNLGLTGSLPVLIGKLTKLSNLLLVGCNFFGPIPNEIGSLQRLVMLALNSNRFTGNIPPTIGNLTNLYWLDLADNKLKGTIPVSSGTTPGLDMLVNTKHFHFGKNNLSGEIPSKLFSSNMSLIHLLLDSNQLSGNIPSTLGSMQNLEALRLDRNLLRGSIPSNLNNLVHVRELFLSNNQLSGSLPNLTGMATLTYMSISNNSFNGSDVTAWFSTLQSLTTLTTLMMENVGLQGEIPTTLFGLPQLQTLVLRNNKLNGTLDVGSSFNSQLQLIDLWNNSIDSFTYREDLKFELILGQNPFCTGASQNKYCIVEQYSPIYPTQTNNCMSTTCSSDKIASPKCVCEYPYTGTIVFRALSFSYLGDPNIYTSLTNSLMGSFQSLKLPVDSVSLGNLTTDSDNYFVLSVQIFPSGQDHFNRTGIYEIAFMFSNQTFKPDDKFGFGPYVFHAATPTYGNFEGSAGTNNKSSSTGIIIGAAVGGSVLLLLSLLAGIYAFRQKRRAEIADKQNNPFASWDPSKSDGDVPQLKGARNFTFEELRKYTNNFSEANSIGSGGYGKVYRGTLPTGQLVAVKRAQHGSMQGGIEFKSEIELLSRVHHKNIVSLVGFCFEQDEQMLVYEYIPNGTLRESLLGKSGIRLDWMRRLRIAVGSARGLQYLHELANPTIIHRDVKTNNILLDERLNAKVADFGLSKSKAIGDSEKDHITTQVKGTMGYMDPEYYMTNQLTEKSDVYSFGVVMLELITARQPIEKGKYIVREVKQKMDKTKVGYNLHDVLDTAILGTTLGGLEKFVDLAMRCVEESGAQRPTMGEVVNEIENIMRIAGLNPNAESATTSANFDGISRGYSHPYSDESLFVYSGAFPPSKLEPQ</sequence>
<dbReference type="EMBL" id="CM045763">
    <property type="protein sequence ID" value="KAI8024307.1"/>
    <property type="molecule type" value="Genomic_DNA"/>
</dbReference>
<evidence type="ECO:0000313" key="1">
    <source>
        <dbReference type="EMBL" id="KAI8024307.1"/>
    </source>
</evidence>
<dbReference type="Proteomes" id="UP001060215">
    <property type="component" value="Chromosome 6"/>
</dbReference>
<protein>
    <submittedName>
        <fullName evidence="1">Leucine-rich repeat receptor-like protein kinase</fullName>
    </submittedName>
</protein>
<proteinExistence type="predicted"/>
<accession>A0ACC0IG33</accession>
<comment type="caution">
    <text evidence="1">The sequence shown here is derived from an EMBL/GenBank/DDBJ whole genome shotgun (WGS) entry which is preliminary data.</text>
</comment>
<evidence type="ECO:0000313" key="2">
    <source>
        <dbReference type="Proteomes" id="UP001060215"/>
    </source>
</evidence>
<reference evidence="1 2" key="1">
    <citation type="journal article" date="2022" name="Plant J.">
        <title>Chromosome-level genome of Camellia lanceoleosa provides a valuable resource for understanding genome evolution and self-incompatibility.</title>
        <authorList>
            <person name="Gong W."/>
            <person name="Xiao S."/>
            <person name="Wang L."/>
            <person name="Liao Z."/>
            <person name="Chang Y."/>
            <person name="Mo W."/>
            <person name="Hu G."/>
            <person name="Li W."/>
            <person name="Zhao G."/>
            <person name="Zhu H."/>
            <person name="Hu X."/>
            <person name="Ji K."/>
            <person name="Xiang X."/>
            <person name="Song Q."/>
            <person name="Yuan D."/>
            <person name="Jin S."/>
            <person name="Zhang L."/>
        </authorList>
    </citation>
    <scope>NUCLEOTIDE SEQUENCE [LARGE SCALE GENOMIC DNA]</scope>
    <source>
        <strain evidence="1">SQ_2022a</strain>
    </source>
</reference>
<gene>
    <name evidence="1" type="ORF">LOK49_LG03G03365</name>
</gene>